<feature type="region of interest" description="Disordered" evidence="9">
    <location>
        <begin position="133"/>
        <end position="157"/>
    </location>
</feature>
<reference evidence="11" key="1">
    <citation type="submission" date="2022-07" db="EMBL/GenBank/DDBJ databases">
        <title>Genome Sequence of Physisporinus lineatus.</title>
        <authorList>
            <person name="Buettner E."/>
        </authorList>
    </citation>
    <scope>NUCLEOTIDE SEQUENCE</scope>
    <source>
        <strain evidence="11">VT162</strain>
    </source>
</reference>
<evidence type="ECO:0000256" key="3">
    <source>
        <dbReference type="ARBA" id="ARBA00023015"/>
    </source>
</evidence>
<keyword evidence="5" id="KW-0804">Transcription</keyword>
<dbReference type="PANTHER" id="PTHR10015:SF427">
    <property type="entry name" value="HEAT SHOCK FACTOR PROTEIN"/>
    <property type="match status" value="1"/>
</dbReference>
<proteinExistence type="inferred from homology"/>
<feature type="compositionally biased region" description="Polar residues" evidence="9">
    <location>
        <begin position="1"/>
        <end position="10"/>
    </location>
</feature>
<keyword evidence="4" id="KW-0238">DNA-binding</keyword>
<organism evidence="11 12">
    <name type="scientific">Meripilus lineatus</name>
    <dbReference type="NCBI Taxonomy" id="2056292"/>
    <lineage>
        <taxon>Eukaryota</taxon>
        <taxon>Fungi</taxon>
        <taxon>Dikarya</taxon>
        <taxon>Basidiomycota</taxon>
        <taxon>Agaricomycotina</taxon>
        <taxon>Agaricomycetes</taxon>
        <taxon>Polyporales</taxon>
        <taxon>Meripilaceae</taxon>
        <taxon>Meripilus</taxon>
    </lineage>
</organism>
<feature type="compositionally biased region" description="Polar residues" evidence="9">
    <location>
        <begin position="340"/>
        <end position="354"/>
    </location>
</feature>
<feature type="compositionally biased region" description="Polar residues" evidence="9">
    <location>
        <begin position="363"/>
        <end position="384"/>
    </location>
</feature>
<evidence type="ECO:0000313" key="12">
    <source>
        <dbReference type="Proteomes" id="UP001212997"/>
    </source>
</evidence>
<comment type="subunit">
    <text evidence="7">Homotrimer. Homotrimerization increases the affinity of HSF1 to DNA. Interacts with transcriptional coregulator SSA1 on chromatin.</text>
</comment>
<dbReference type="AlphaFoldDB" id="A0AAD5Y9F5"/>
<evidence type="ECO:0000256" key="9">
    <source>
        <dbReference type="SAM" id="MobiDB-lite"/>
    </source>
</evidence>
<gene>
    <name evidence="11" type="ORF">NLI96_g11122</name>
</gene>
<keyword evidence="3" id="KW-0805">Transcription regulation</keyword>
<sequence length="750" mass="81339">MPDQQLQLARTSRGESSHLSKAARQVVPPFLQKLYEIVNDPANDELIRWSENGDSFYVLNHEKFAREVLGRWFKHQKFTSFVRQLNMYGFHKIPHLQQGVLRSDSDTEPWHFEHPHFHRGQPDLLCLIQRKKQPPHGTGEDTNMEINEPTHVPPPISNLTAGQVLDINSVLNGISAIKRHQQAISSDLNELKSSNQHLWQEALAARERHKRHQDTINRILKFLAGVFGRNGDNEDKHEGHSDASPRAVVPRKRQRLMIGDGSNTDKSKATMVEEIDDDEDDRRKSYESSQGSNRFSTGMLTITPEDRHNIHSIPEQYPRIDTPGSSIRGTSVGPPEVFSPTPSEISNGMYNTPQPLRPAEVISRSSTAEPPNNNHNLGPTNTPTSNGPSIGPLPPPSPSSLLTSQQESAMWGPALQQLLSSPASFQRILQALQQNYPMAAPSDPTIPSACIQPADFNVHPSGQPALQHQMTPYDPNAYDFSRFRTDLPSGSGQVTNPTASSLHLLGPEDDGPSLEPLMQNAQQLHKTYQDAHEIDADVDALHTSINSLIENLGLDPTTMADHEDPILQASSTNPDISIRDPAFGSTSNGLNSSASSIPTFHQPSSSNHTSSVPSVGLGVGVGDGIMSSDPAAADFDFEAFLNTLDAGNPTGDMQSYSPRFDPVGSMDGMGGETTAESLPAFLDELSGTGVAPPAGLVGDHTSTTTGGGGNLGGGGGGTTRKRKSDVAELPIPTVTPIEVSSTSPKVKRKR</sequence>
<feature type="region of interest" description="Disordered" evidence="9">
    <location>
        <begin position="1"/>
        <end position="21"/>
    </location>
</feature>
<comment type="caution">
    <text evidence="11">The sequence shown here is derived from an EMBL/GenBank/DDBJ whole genome shotgun (WGS) entry which is preliminary data.</text>
</comment>
<feature type="compositionally biased region" description="Basic and acidic residues" evidence="9">
    <location>
        <begin position="231"/>
        <end position="243"/>
    </location>
</feature>
<dbReference type="SMART" id="SM00415">
    <property type="entry name" value="HSF"/>
    <property type="match status" value="1"/>
</dbReference>
<evidence type="ECO:0000259" key="10">
    <source>
        <dbReference type="SMART" id="SM00415"/>
    </source>
</evidence>
<evidence type="ECO:0000256" key="1">
    <source>
        <dbReference type="ARBA" id="ARBA00004123"/>
    </source>
</evidence>
<feature type="compositionally biased region" description="Gly residues" evidence="9">
    <location>
        <begin position="705"/>
        <end position="718"/>
    </location>
</feature>
<protein>
    <recommendedName>
        <fullName evidence="10">HSF-type DNA-binding domain-containing protein</fullName>
    </recommendedName>
</protein>
<comment type="subcellular location">
    <subcellularLocation>
        <location evidence="1">Nucleus</location>
    </subcellularLocation>
</comment>
<feature type="region of interest" description="Disordered" evidence="9">
    <location>
        <begin position="231"/>
        <end position="301"/>
    </location>
</feature>
<feature type="region of interest" description="Disordered" evidence="9">
    <location>
        <begin position="315"/>
        <end position="407"/>
    </location>
</feature>
<dbReference type="SUPFAM" id="SSF46785">
    <property type="entry name" value="Winged helix' DNA-binding domain"/>
    <property type="match status" value="1"/>
</dbReference>
<comment type="similarity">
    <text evidence="2 8">Belongs to the HSF family.</text>
</comment>
<feature type="region of interest" description="Disordered" evidence="9">
    <location>
        <begin position="693"/>
        <end position="750"/>
    </location>
</feature>
<feature type="compositionally biased region" description="Polar residues" evidence="9">
    <location>
        <begin position="287"/>
        <end position="300"/>
    </location>
</feature>
<feature type="domain" description="HSF-type DNA-binding" evidence="10">
    <location>
        <begin position="26"/>
        <end position="131"/>
    </location>
</feature>
<dbReference type="FunFam" id="1.10.10.10:FF:000027">
    <property type="entry name" value="Heat shock transcription factor 1"/>
    <property type="match status" value="1"/>
</dbReference>
<evidence type="ECO:0000256" key="6">
    <source>
        <dbReference type="ARBA" id="ARBA00023242"/>
    </source>
</evidence>
<dbReference type="PRINTS" id="PR00056">
    <property type="entry name" value="HSFDOMAIN"/>
</dbReference>
<dbReference type="EMBL" id="JANAWD010000701">
    <property type="protein sequence ID" value="KAJ3476486.1"/>
    <property type="molecule type" value="Genomic_DNA"/>
</dbReference>
<name>A0AAD5Y9F5_9APHY</name>
<dbReference type="Proteomes" id="UP001212997">
    <property type="component" value="Unassembled WGS sequence"/>
</dbReference>
<dbReference type="GO" id="GO:0005634">
    <property type="term" value="C:nucleus"/>
    <property type="evidence" value="ECO:0007669"/>
    <property type="project" value="UniProtKB-SubCell"/>
</dbReference>
<evidence type="ECO:0000256" key="4">
    <source>
        <dbReference type="ARBA" id="ARBA00023125"/>
    </source>
</evidence>
<evidence type="ECO:0000256" key="7">
    <source>
        <dbReference type="ARBA" id="ARBA00062171"/>
    </source>
</evidence>
<evidence type="ECO:0000256" key="5">
    <source>
        <dbReference type="ARBA" id="ARBA00023163"/>
    </source>
</evidence>
<dbReference type="InterPro" id="IPR036390">
    <property type="entry name" value="WH_DNA-bd_sf"/>
</dbReference>
<evidence type="ECO:0000313" key="11">
    <source>
        <dbReference type="EMBL" id="KAJ3476486.1"/>
    </source>
</evidence>
<dbReference type="GO" id="GO:0003700">
    <property type="term" value="F:DNA-binding transcription factor activity"/>
    <property type="evidence" value="ECO:0007669"/>
    <property type="project" value="InterPro"/>
</dbReference>
<dbReference type="Pfam" id="PF00447">
    <property type="entry name" value="HSF_DNA-bind"/>
    <property type="match status" value="1"/>
</dbReference>
<keyword evidence="6" id="KW-0539">Nucleus</keyword>
<feature type="compositionally biased region" description="Low complexity" evidence="9">
    <location>
        <begin position="584"/>
        <end position="596"/>
    </location>
</feature>
<dbReference type="PANTHER" id="PTHR10015">
    <property type="entry name" value="HEAT SHOCK TRANSCRIPTION FACTOR"/>
    <property type="match status" value="1"/>
</dbReference>
<evidence type="ECO:0000256" key="8">
    <source>
        <dbReference type="RuleBase" id="RU004020"/>
    </source>
</evidence>
<evidence type="ECO:0000256" key="2">
    <source>
        <dbReference type="ARBA" id="ARBA00006403"/>
    </source>
</evidence>
<dbReference type="Gene3D" id="1.10.10.10">
    <property type="entry name" value="Winged helix-like DNA-binding domain superfamily/Winged helix DNA-binding domain"/>
    <property type="match status" value="1"/>
</dbReference>
<dbReference type="GO" id="GO:0043565">
    <property type="term" value="F:sequence-specific DNA binding"/>
    <property type="evidence" value="ECO:0007669"/>
    <property type="project" value="InterPro"/>
</dbReference>
<dbReference type="InterPro" id="IPR036388">
    <property type="entry name" value="WH-like_DNA-bd_sf"/>
</dbReference>
<feature type="region of interest" description="Disordered" evidence="9">
    <location>
        <begin position="568"/>
        <end position="611"/>
    </location>
</feature>
<accession>A0AAD5Y9F5</accession>
<dbReference type="InterPro" id="IPR000232">
    <property type="entry name" value="HSF_DNA-bd"/>
</dbReference>
<keyword evidence="12" id="KW-1185">Reference proteome</keyword>